<reference evidence="1 2" key="1">
    <citation type="submission" date="2021-06" db="EMBL/GenBank/DDBJ databases">
        <title>Caerostris darwini draft genome.</title>
        <authorList>
            <person name="Kono N."/>
            <person name="Arakawa K."/>
        </authorList>
    </citation>
    <scope>NUCLEOTIDE SEQUENCE [LARGE SCALE GENOMIC DNA]</scope>
</reference>
<name>A0AAV4P5X3_9ARAC</name>
<dbReference type="EMBL" id="BPLQ01002298">
    <property type="protein sequence ID" value="GIX91136.1"/>
    <property type="molecule type" value="Genomic_DNA"/>
</dbReference>
<keyword evidence="2" id="KW-1185">Reference proteome</keyword>
<proteinExistence type="predicted"/>
<comment type="caution">
    <text evidence="1">The sequence shown here is derived from an EMBL/GenBank/DDBJ whole genome shotgun (WGS) entry which is preliminary data.</text>
</comment>
<gene>
    <name evidence="1" type="ORF">CDAR_410751</name>
</gene>
<dbReference type="Proteomes" id="UP001054837">
    <property type="component" value="Unassembled WGS sequence"/>
</dbReference>
<accession>A0AAV4P5X3</accession>
<evidence type="ECO:0000313" key="1">
    <source>
        <dbReference type="EMBL" id="GIX91136.1"/>
    </source>
</evidence>
<organism evidence="1 2">
    <name type="scientific">Caerostris darwini</name>
    <dbReference type="NCBI Taxonomy" id="1538125"/>
    <lineage>
        <taxon>Eukaryota</taxon>
        <taxon>Metazoa</taxon>
        <taxon>Ecdysozoa</taxon>
        <taxon>Arthropoda</taxon>
        <taxon>Chelicerata</taxon>
        <taxon>Arachnida</taxon>
        <taxon>Araneae</taxon>
        <taxon>Araneomorphae</taxon>
        <taxon>Entelegynae</taxon>
        <taxon>Araneoidea</taxon>
        <taxon>Araneidae</taxon>
        <taxon>Caerostris</taxon>
    </lineage>
</organism>
<protein>
    <submittedName>
        <fullName evidence="1">Uncharacterized protein</fullName>
    </submittedName>
</protein>
<evidence type="ECO:0000313" key="2">
    <source>
        <dbReference type="Proteomes" id="UP001054837"/>
    </source>
</evidence>
<dbReference type="AlphaFoldDB" id="A0AAV4P5X3"/>
<sequence length="92" mass="10314">MYNYVSIDCNRSYRVSWLSLPPKRIDPWVSTTCTLAGPLNTHVTSMLSVYSRGSAVVTPRKGINLQVIPELSLSMSRYERSGPVFGKMEGKM</sequence>